<sequence>MFPNNDKVTVSQMVTISILTMVGIGILTLPRELIGEAGTDGWMVLILGGLGAIAVSFTHGYIIKSFPGKSYFEILSITLTKPIAYILGLYTIIYLLGIMSYVVRTFGMTVKEFLLPETPPEFVILPILLVSAYLVRKGIEVLGRMAEIIIVPLSAVIVILFFLSWRNAEVSNLLPVFQTPSLQIIKAVPFALFSFLGFEVLLVFGGFMDKPKKATRVGPIAIFFVLLLYQLLNASVLTVLGSHQTERLIWPLLATFRTIELPGAFIENVEIFVMAVWVFTVFMTMVPLYLGGCLLMMELAGGKDHSYYSLLPLPFIAVLSVWDDSIADVYESLGKFSDYTAYGVVLLVPLGILIALLVRKRKKNEDRTA</sequence>
<dbReference type="GO" id="GO:0009847">
    <property type="term" value="P:spore germination"/>
    <property type="evidence" value="ECO:0007669"/>
    <property type="project" value="InterPro"/>
</dbReference>
<dbReference type="PANTHER" id="PTHR34975:SF2">
    <property type="entry name" value="SPORE GERMINATION PROTEIN A2"/>
    <property type="match status" value="1"/>
</dbReference>
<comment type="similarity">
    <text evidence="2">Belongs to the amino acid-polyamine-organocation (APC) superfamily. Spore germination protein (SGP) (TC 2.A.3.9) family.</text>
</comment>
<keyword evidence="4" id="KW-0309">Germination</keyword>
<evidence type="ECO:0000256" key="2">
    <source>
        <dbReference type="ARBA" id="ARBA00007998"/>
    </source>
</evidence>
<dbReference type="EMBL" id="FOHU01000003">
    <property type="protein sequence ID" value="SES94537.1"/>
    <property type="molecule type" value="Genomic_DNA"/>
</dbReference>
<evidence type="ECO:0000313" key="9">
    <source>
        <dbReference type="EMBL" id="SES94537.1"/>
    </source>
</evidence>
<keyword evidence="7 8" id="KW-0472">Membrane</keyword>
<accession>A0A1I0AJQ6</accession>
<dbReference type="AlphaFoldDB" id="A0A1I0AJQ6"/>
<feature type="transmembrane region" description="Helical" evidence="8">
    <location>
        <begin position="339"/>
        <end position="358"/>
    </location>
</feature>
<dbReference type="InterPro" id="IPR004761">
    <property type="entry name" value="Spore_GerAB"/>
</dbReference>
<name>A0A1I0AJQ6_9FIRM</name>
<dbReference type="NCBIfam" id="TIGR00912">
    <property type="entry name" value="2A0309"/>
    <property type="match status" value="1"/>
</dbReference>
<evidence type="ECO:0000256" key="1">
    <source>
        <dbReference type="ARBA" id="ARBA00004141"/>
    </source>
</evidence>
<keyword evidence="6 8" id="KW-1133">Transmembrane helix</keyword>
<keyword evidence="3" id="KW-0813">Transport</keyword>
<dbReference type="RefSeq" id="WP_090440127.1">
    <property type="nucleotide sequence ID" value="NZ_FOHU01000003.1"/>
</dbReference>
<evidence type="ECO:0000256" key="7">
    <source>
        <dbReference type="ARBA" id="ARBA00023136"/>
    </source>
</evidence>
<feature type="transmembrane region" description="Helical" evidence="8">
    <location>
        <begin position="220"/>
        <end position="240"/>
    </location>
</feature>
<feature type="transmembrane region" description="Helical" evidence="8">
    <location>
        <begin position="12"/>
        <end position="30"/>
    </location>
</feature>
<feature type="transmembrane region" description="Helical" evidence="8">
    <location>
        <begin position="83"/>
        <end position="102"/>
    </location>
</feature>
<dbReference type="PANTHER" id="PTHR34975">
    <property type="entry name" value="SPORE GERMINATION PROTEIN A2"/>
    <property type="match status" value="1"/>
</dbReference>
<feature type="transmembrane region" description="Helical" evidence="8">
    <location>
        <begin position="42"/>
        <end position="62"/>
    </location>
</feature>
<evidence type="ECO:0000313" key="10">
    <source>
        <dbReference type="Proteomes" id="UP000199568"/>
    </source>
</evidence>
<dbReference type="Pfam" id="PF03845">
    <property type="entry name" value="Spore_permease"/>
    <property type="match status" value="1"/>
</dbReference>
<organism evidence="9 10">
    <name type="scientific">Natronincola peptidivorans</name>
    <dbReference type="NCBI Taxonomy" id="426128"/>
    <lineage>
        <taxon>Bacteria</taxon>
        <taxon>Bacillati</taxon>
        <taxon>Bacillota</taxon>
        <taxon>Clostridia</taxon>
        <taxon>Peptostreptococcales</taxon>
        <taxon>Natronincolaceae</taxon>
        <taxon>Natronincola</taxon>
    </lineage>
</organism>
<evidence type="ECO:0000256" key="6">
    <source>
        <dbReference type="ARBA" id="ARBA00022989"/>
    </source>
</evidence>
<dbReference type="Proteomes" id="UP000199568">
    <property type="component" value="Unassembled WGS sequence"/>
</dbReference>
<proteinExistence type="inferred from homology"/>
<evidence type="ECO:0000256" key="5">
    <source>
        <dbReference type="ARBA" id="ARBA00022692"/>
    </source>
</evidence>
<comment type="subcellular location">
    <subcellularLocation>
        <location evidence="1">Membrane</location>
        <topology evidence="1">Multi-pass membrane protein</topology>
    </subcellularLocation>
</comment>
<evidence type="ECO:0000256" key="3">
    <source>
        <dbReference type="ARBA" id="ARBA00022448"/>
    </source>
</evidence>
<protein>
    <submittedName>
        <fullName evidence="9">Spore germination protein</fullName>
    </submittedName>
</protein>
<dbReference type="GO" id="GO:0016020">
    <property type="term" value="C:membrane"/>
    <property type="evidence" value="ECO:0007669"/>
    <property type="project" value="UniProtKB-SubCell"/>
</dbReference>
<feature type="transmembrane region" description="Helical" evidence="8">
    <location>
        <begin position="122"/>
        <end position="139"/>
    </location>
</feature>
<feature type="transmembrane region" description="Helical" evidence="8">
    <location>
        <begin position="307"/>
        <end position="327"/>
    </location>
</feature>
<dbReference type="Gene3D" id="1.20.1740.10">
    <property type="entry name" value="Amino acid/polyamine transporter I"/>
    <property type="match status" value="1"/>
</dbReference>
<evidence type="ECO:0000256" key="8">
    <source>
        <dbReference type="SAM" id="Phobius"/>
    </source>
</evidence>
<dbReference type="STRING" id="426128.SAMN05660297_00958"/>
<gene>
    <name evidence="9" type="ORF">SAMN05660297_00958</name>
</gene>
<reference evidence="9 10" key="1">
    <citation type="submission" date="2016-10" db="EMBL/GenBank/DDBJ databases">
        <authorList>
            <person name="de Groot N.N."/>
        </authorList>
    </citation>
    <scope>NUCLEOTIDE SEQUENCE [LARGE SCALE GENOMIC DNA]</scope>
    <source>
        <strain evidence="9 10">DSM 18979</strain>
    </source>
</reference>
<keyword evidence="10" id="KW-1185">Reference proteome</keyword>
<keyword evidence="5 8" id="KW-0812">Transmembrane</keyword>
<feature type="transmembrane region" description="Helical" evidence="8">
    <location>
        <begin position="184"/>
        <end position="208"/>
    </location>
</feature>
<dbReference type="OrthoDB" id="2716906at2"/>
<evidence type="ECO:0000256" key="4">
    <source>
        <dbReference type="ARBA" id="ARBA00022544"/>
    </source>
</evidence>
<feature type="transmembrane region" description="Helical" evidence="8">
    <location>
        <begin position="271"/>
        <end position="295"/>
    </location>
</feature>
<feature type="transmembrane region" description="Helical" evidence="8">
    <location>
        <begin position="146"/>
        <end position="164"/>
    </location>
</feature>